<name>A0A2X1S5A6_KLEPN</name>
<evidence type="ECO:0000313" key="4">
    <source>
        <dbReference type="EMBL" id="SPX51730.1"/>
    </source>
</evidence>
<feature type="chain" id="PRO_5016066461" description="Protein TonB" evidence="2">
    <location>
        <begin position="20"/>
        <end position="135"/>
    </location>
</feature>
<dbReference type="GO" id="GO:0015031">
    <property type="term" value="P:protein transport"/>
    <property type="evidence" value="ECO:0007669"/>
    <property type="project" value="UniProtKB-UniRule"/>
</dbReference>
<keyword evidence="1" id="KW-0472">Membrane</keyword>
<dbReference type="InterPro" id="IPR037682">
    <property type="entry name" value="TonB_C"/>
</dbReference>
<keyword evidence="1" id="KW-0735">Signal-anchor</keyword>
<dbReference type="Proteomes" id="UP000251123">
    <property type="component" value="Unassembled WGS sequence"/>
</dbReference>
<comment type="similarity">
    <text evidence="1">Belongs to the TonB family.</text>
</comment>
<reference evidence="4 5" key="1">
    <citation type="submission" date="2018-06" db="EMBL/GenBank/DDBJ databases">
        <authorList>
            <consortium name="Pathogen Informatics"/>
            <person name="Doyle S."/>
        </authorList>
    </citation>
    <scope>NUCLEOTIDE SEQUENCE [LARGE SCALE GENOMIC DNA]</scope>
    <source>
        <strain evidence="4 5">NCTC9601</strain>
    </source>
</reference>
<dbReference type="GO" id="GO:0030288">
    <property type="term" value="C:outer membrane-bounded periplasmic space"/>
    <property type="evidence" value="ECO:0007669"/>
    <property type="project" value="InterPro"/>
</dbReference>
<keyword evidence="1" id="KW-0997">Cell inner membrane</keyword>
<keyword evidence="1" id="KW-0812">Transmembrane</keyword>
<comment type="subcellular location">
    <subcellularLocation>
        <location evidence="1">Cell inner membrane</location>
        <topology evidence="1">Single-pass membrane protein</topology>
        <orientation evidence="1">Periplasmic side</orientation>
    </subcellularLocation>
</comment>
<proteinExistence type="inferred from homology"/>
<gene>
    <name evidence="4" type="primary">tonB_1</name>
    <name evidence="4" type="ORF">NCTC9601_00302</name>
</gene>
<dbReference type="PRINTS" id="PR01374">
    <property type="entry name" value="TONBPROTEIN"/>
</dbReference>
<protein>
    <recommendedName>
        <fullName evidence="1">Protein TonB</fullName>
    </recommendedName>
</protein>
<evidence type="ECO:0000313" key="5">
    <source>
        <dbReference type="Proteomes" id="UP000251123"/>
    </source>
</evidence>
<dbReference type="GO" id="GO:0055085">
    <property type="term" value="P:transmembrane transport"/>
    <property type="evidence" value="ECO:0007669"/>
    <property type="project" value="InterPro"/>
</dbReference>
<organism evidence="4 5">
    <name type="scientific">Klebsiella pneumoniae</name>
    <dbReference type="NCBI Taxonomy" id="573"/>
    <lineage>
        <taxon>Bacteria</taxon>
        <taxon>Pseudomonadati</taxon>
        <taxon>Pseudomonadota</taxon>
        <taxon>Gammaproteobacteria</taxon>
        <taxon>Enterobacterales</taxon>
        <taxon>Enterobacteriaceae</taxon>
        <taxon>Klebsiella/Raoultella group</taxon>
        <taxon>Klebsiella</taxon>
        <taxon>Klebsiella pneumoniae complex</taxon>
    </lineage>
</organism>
<dbReference type="EMBL" id="UASN01000002">
    <property type="protein sequence ID" value="SPX51730.1"/>
    <property type="molecule type" value="Genomic_DNA"/>
</dbReference>
<dbReference type="SUPFAM" id="SSF74653">
    <property type="entry name" value="TolA/TonB C-terminal domain"/>
    <property type="match status" value="1"/>
</dbReference>
<dbReference type="InterPro" id="IPR003538">
    <property type="entry name" value="TonB"/>
</dbReference>
<dbReference type="GO" id="GO:0015891">
    <property type="term" value="P:siderophore transport"/>
    <property type="evidence" value="ECO:0007669"/>
    <property type="project" value="InterPro"/>
</dbReference>
<keyword evidence="2" id="KW-0732">Signal</keyword>
<keyword evidence="1" id="KW-0813">Transport</keyword>
<keyword evidence="1" id="KW-1003">Cell membrane</keyword>
<sequence length="135" mass="14566">MKAFTLTVLAAMFLTPVHAIPLKPVTTLQPTYPVQAAAKRIEGQVTATFDILDDGRVDNVSLTAVTFFSGNADGNEALAISRGHPAMRQVINFEFSLKNDGLQDPRPVTTKSSMMMVAASNRSFNPQAAIVLDDE</sequence>
<dbReference type="AlphaFoldDB" id="A0A2X1S5A6"/>
<feature type="signal peptide" evidence="2">
    <location>
        <begin position="1"/>
        <end position="19"/>
    </location>
</feature>
<comment type="function">
    <text evidence="1">Interacts with outer membrane receptor proteins that carry out high-affinity binding and energy dependent uptake into the periplasmic space of specific substrates. It could act to transduce energy from the cytoplasmic membrane to specific energy-requiring processes in the outer membrane, resulting in the release into the periplasm of ligands bound by these outer membrane proteins.</text>
</comment>
<keyword evidence="1" id="KW-0653">Protein transport</keyword>
<dbReference type="Pfam" id="PF03544">
    <property type="entry name" value="TonB_C"/>
    <property type="match status" value="1"/>
</dbReference>
<dbReference type="Gene3D" id="3.30.2420.10">
    <property type="entry name" value="TonB"/>
    <property type="match status" value="1"/>
</dbReference>
<evidence type="ECO:0000256" key="2">
    <source>
        <dbReference type="SAM" id="SignalP"/>
    </source>
</evidence>
<evidence type="ECO:0000259" key="3">
    <source>
        <dbReference type="Pfam" id="PF03544"/>
    </source>
</evidence>
<evidence type="ECO:0000256" key="1">
    <source>
        <dbReference type="RuleBase" id="RU362123"/>
    </source>
</evidence>
<feature type="domain" description="TonB C-terminal" evidence="3">
    <location>
        <begin position="29"/>
        <end position="63"/>
    </location>
</feature>
<dbReference type="GO" id="GO:0031992">
    <property type="term" value="F:energy transducer activity"/>
    <property type="evidence" value="ECO:0007669"/>
    <property type="project" value="InterPro"/>
</dbReference>
<accession>A0A2X1S5A6</accession>
<dbReference type="GO" id="GO:0005886">
    <property type="term" value="C:plasma membrane"/>
    <property type="evidence" value="ECO:0007669"/>
    <property type="project" value="UniProtKB-SubCell"/>
</dbReference>